<dbReference type="PANTHER" id="PTHR10139">
    <property type="entry name" value="DOUBLE-STRAND BREAK REPAIR PROTEIN MRE11"/>
    <property type="match status" value="1"/>
</dbReference>
<dbReference type="InterPro" id="IPR041796">
    <property type="entry name" value="Mre11_N"/>
</dbReference>
<evidence type="ECO:0000313" key="20">
    <source>
        <dbReference type="EMBL" id="KAK3271505.1"/>
    </source>
</evidence>
<dbReference type="PANTHER" id="PTHR10139:SF1">
    <property type="entry name" value="DOUBLE-STRAND BREAK REPAIR PROTEIN MRE11"/>
    <property type="match status" value="1"/>
</dbReference>
<dbReference type="SUPFAM" id="SSF56300">
    <property type="entry name" value="Metallo-dependent phosphatases"/>
    <property type="match status" value="1"/>
</dbReference>
<feature type="compositionally biased region" description="Low complexity" evidence="18">
    <location>
        <begin position="556"/>
        <end position="570"/>
    </location>
</feature>
<proteinExistence type="inferred from homology"/>
<protein>
    <submittedName>
        <fullName evidence="20">Meiotic recombination</fullName>
    </submittedName>
</protein>
<dbReference type="FunFam" id="3.60.21.10:FF:000019">
    <property type="entry name" value="Double-strand break repair protein"/>
    <property type="match status" value="1"/>
</dbReference>
<evidence type="ECO:0000256" key="12">
    <source>
        <dbReference type="ARBA" id="ARBA00023204"/>
    </source>
</evidence>
<dbReference type="PIRSF" id="PIRSF000882">
    <property type="entry name" value="DSB_repair_MRE11"/>
    <property type="match status" value="1"/>
</dbReference>
<keyword evidence="12 17" id="KW-0234">DNA repair</keyword>
<evidence type="ECO:0000256" key="3">
    <source>
        <dbReference type="ARBA" id="ARBA00004286"/>
    </source>
</evidence>
<dbReference type="GO" id="GO:0097552">
    <property type="term" value="P:mitochondrial double-strand break repair via homologous recombination"/>
    <property type="evidence" value="ECO:0007669"/>
    <property type="project" value="TreeGrafter"/>
</dbReference>
<gene>
    <name evidence="20" type="ORF">CYMTET_20152</name>
</gene>
<evidence type="ECO:0000256" key="14">
    <source>
        <dbReference type="ARBA" id="ARBA00023242"/>
    </source>
</evidence>
<dbReference type="GO" id="GO:0007095">
    <property type="term" value="P:mitotic G2 DNA damage checkpoint signaling"/>
    <property type="evidence" value="ECO:0007669"/>
    <property type="project" value="TreeGrafter"/>
</dbReference>
<dbReference type="Pfam" id="PF00149">
    <property type="entry name" value="Metallophos"/>
    <property type="match status" value="1"/>
</dbReference>
<dbReference type="Pfam" id="PF04152">
    <property type="entry name" value="Mre11_DNA_bind"/>
    <property type="match status" value="1"/>
</dbReference>
<comment type="similarity">
    <text evidence="4 17">Belongs to the MRE11/RAD32 family.</text>
</comment>
<evidence type="ECO:0000256" key="16">
    <source>
        <dbReference type="PIRSR" id="PIRSR000882-1"/>
    </source>
</evidence>
<dbReference type="GO" id="GO:0000724">
    <property type="term" value="P:double-strand break repair via homologous recombination"/>
    <property type="evidence" value="ECO:0007669"/>
    <property type="project" value="TreeGrafter"/>
</dbReference>
<dbReference type="Gene3D" id="3.60.21.10">
    <property type="match status" value="1"/>
</dbReference>
<dbReference type="GO" id="GO:0008296">
    <property type="term" value="F:3'-5'-DNA exonuclease activity"/>
    <property type="evidence" value="ECO:0007669"/>
    <property type="project" value="InterPro"/>
</dbReference>
<dbReference type="GO" id="GO:0035861">
    <property type="term" value="C:site of double-strand break"/>
    <property type="evidence" value="ECO:0007669"/>
    <property type="project" value="TreeGrafter"/>
</dbReference>
<dbReference type="InterPro" id="IPR038487">
    <property type="entry name" value="Mre11_capping_dom"/>
</dbReference>
<feature type="compositionally biased region" description="Acidic residues" evidence="18">
    <location>
        <begin position="663"/>
        <end position="695"/>
    </location>
</feature>
<keyword evidence="21" id="KW-1185">Reference proteome</keyword>
<dbReference type="GO" id="GO:0030870">
    <property type="term" value="C:Mre11 complex"/>
    <property type="evidence" value="ECO:0007669"/>
    <property type="project" value="InterPro"/>
</dbReference>
<evidence type="ECO:0000256" key="1">
    <source>
        <dbReference type="ARBA" id="ARBA00001936"/>
    </source>
</evidence>
<keyword evidence="7" id="KW-0479">Metal-binding</keyword>
<feature type="active site" description="Proton donor" evidence="16">
    <location>
        <position position="124"/>
    </location>
</feature>
<evidence type="ECO:0000256" key="18">
    <source>
        <dbReference type="SAM" id="MobiDB-lite"/>
    </source>
</evidence>
<evidence type="ECO:0000256" key="10">
    <source>
        <dbReference type="ARBA" id="ARBA00022801"/>
    </source>
</evidence>
<dbReference type="SMART" id="SM01347">
    <property type="entry name" value="Mre11_DNA_bind"/>
    <property type="match status" value="1"/>
</dbReference>
<evidence type="ECO:0000256" key="11">
    <source>
        <dbReference type="ARBA" id="ARBA00022839"/>
    </source>
</evidence>
<dbReference type="GO" id="GO:0006303">
    <property type="term" value="P:double-strand break repair via nonhomologous end joining"/>
    <property type="evidence" value="ECO:0007669"/>
    <property type="project" value="TreeGrafter"/>
</dbReference>
<dbReference type="CDD" id="cd00840">
    <property type="entry name" value="MPP_Mre11_N"/>
    <property type="match status" value="1"/>
</dbReference>
<keyword evidence="5" id="KW-0158">Chromosome</keyword>
<dbReference type="AlphaFoldDB" id="A0AAE0L4K7"/>
<keyword evidence="13 17" id="KW-0464">Manganese</keyword>
<keyword evidence="9 17" id="KW-0227">DNA damage</keyword>
<accession>A0AAE0L4K7</accession>
<dbReference type="EMBL" id="LGRX02009690">
    <property type="protein sequence ID" value="KAK3271505.1"/>
    <property type="molecule type" value="Genomic_DNA"/>
</dbReference>
<reference evidence="20 21" key="1">
    <citation type="journal article" date="2015" name="Genome Biol. Evol.">
        <title>Comparative Genomics of a Bacterivorous Green Alga Reveals Evolutionary Causalities and Consequences of Phago-Mixotrophic Mode of Nutrition.</title>
        <authorList>
            <person name="Burns J.A."/>
            <person name="Paasch A."/>
            <person name="Narechania A."/>
            <person name="Kim E."/>
        </authorList>
    </citation>
    <scope>NUCLEOTIDE SEQUENCE [LARGE SCALE GENOMIC DNA]</scope>
    <source>
        <strain evidence="20 21">PLY_AMNH</strain>
    </source>
</reference>
<evidence type="ECO:0000256" key="4">
    <source>
        <dbReference type="ARBA" id="ARBA00009028"/>
    </source>
</evidence>
<dbReference type="NCBIfam" id="TIGR00583">
    <property type="entry name" value="mre11"/>
    <property type="match status" value="1"/>
</dbReference>
<evidence type="ECO:0000256" key="6">
    <source>
        <dbReference type="ARBA" id="ARBA00022722"/>
    </source>
</evidence>
<evidence type="ECO:0000256" key="2">
    <source>
        <dbReference type="ARBA" id="ARBA00004123"/>
    </source>
</evidence>
<evidence type="ECO:0000256" key="5">
    <source>
        <dbReference type="ARBA" id="ARBA00022454"/>
    </source>
</evidence>
<evidence type="ECO:0000256" key="9">
    <source>
        <dbReference type="ARBA" id="ARBA00022763"/>
    </source>
</evidence>
<dbReference type="InterPro" id="IPR029052">
    <property type="entry name" value="Metallo-depent_PP-like"/>
</dbReference>
<comment type="cofactor">
    <cofactor evidence="1">
        <name>Mn(2+)</name>
        <dbReference type="ChEBI" id="CHEBI:29035"/>
    </cofactor>
</comment>
<dbReference type="GO" id="GO:0030145">
    <property type="term" value="F:manganese ion binding"/>
    <property type="evidence" value="ECO:0007669"/>
    <property type="project" value="InterPro"/>
</dbReference>
<dbReference type="Proteomes" id="UP001190700">
    <property type="component" value="Unassembled WGS sequence"/>
</dbReference>
<dbReference type="GO" id="GO:0000014">
    <property type="term" value="F:single-stranded DNA endodeoxyribonuclease activity"/>
    <property type="evidence" value="ECO:0007669"/>
    <property type="project" value="TreeGrafter"/>
</dbReference>
<dbReference type="InterPro" id="IPR007281">
    <property type="entry name" value="Mre11_DNA-bd"/>
</dbReference>
<dbReference type="GO" id="GO:0000723">
    <property type="term" value="P:telomere maintenance"/>
    <property type="evidence" value="ECO:0007669"/>
    <property type="project" value="TreeGrafter"/>
</dbReference>
<evidence type="ECO:0000256" key="15">
    <source>
        <dbReference type="ARBA" id="ARBA00023254"/>
    </source>
</evidence>
<sequence>MGAPGGETLKILVATDNHLGYLDTDPIRRDDSFEAFEEIFQEAKKQNVDCVLLGGDLFHENKPSRYTLVRTIEILRKHCLSDSPIGLQVLSDQSQNFSSAFSTVNYEDANFNIGLPVFSIHGNHDDPTGADNLAALDVLSACNLVNYFGKTPMIGGNSGANKVRITPILLKKGDTKVALYGLGNIRDERLGRLFQTKSVEWVRPEATEEHDVSDWFNIFVLHQNRVARGSVYAKNCIPEKYLAKFLDFVIWGHEHESLPEPVKSGAHDFEITQPGSSVATSLAEGEAKQKHILLLEIAVIAQATQWRVQTIPLKTVRPFVFDQVALRDLPITDPDNPQEVETLLEAKVEELIQQAKLQDATSSDRLPLIRLKVDYTGFSTINSQRFGQRFVDKVANPNDVLAWSKSTAAKRKAGAAEDDQGELNTGTLRPEALDHARVESLISQHLAQKLEVLPETELNNALDDFVSKDENKAIGNLVREKLRQLQDTLSREPAVGDVSDLNKHIDEKIRTQRARDEVLATASTGPTNFPAATPTQTGGPASTERMAPVVEDFPAATPTSKPSEEPPSASQGRASTATGAAPKSQGAANSQGRLDRFLRGSAGAAAEREPPAAPSARARGSAGAPEPSPAKAAPSKAKAAKPAAGARARGGGKARGKKRALSSEEEEEEVDDVEDSEDSDVVVCSSEEEDEESEAVDPTPRSQRGVKRRQPSQ</sequence>
<comment type="caution">
    <text evidence="20">The sequence shown here is derived from an EMBL/GenBank/DDBJ whole genome shotgun (WGS) entry which is preliminary data.</text>
</comment>
<keyword evidence="15 17" id="KW-0469">Meiosis</keyword>
<dbReference type="GO" id="GO:0042138">
    <property type="term" value="P:meiotic DNA double-strand break formation"/>
    <property type="evidence" value="ECO:0007669"/>
    <property type="project" value="TreeGrafter"/>
</dbReference>
<dbReference type="InterPro" id="IPR003701">
    <property type="entry name" value="Mre11"/>
</dbReference>
<evidence type="ECO:0000256" key="13">
    <source>
        <dbReference type="ARBA" id="ARBA00023211"/>
    </source>
</evidence>
<feature type="compositionally biased region" description="Low complexity" evidence="18">
    <location>
        <begin position="614"/>
        <end position="647"/>
    </location>
</feature>
<feature type="compositionally biased region" description="Basic residues" evidence="18">
    <location>
        <begin position="650"/>
        <end position="660"/>
    </location>
</feature>
<organism evidence="20 21">
    <name type="scientific">Cymbomonas tetramitiformis</name>
    <dbReference type="NCBI Taxonomy" id="36881"/>
    <lineage>
        <taxon>Eukaryota</taxon>
        <taxon>Viridiplantae</taxon>
        <taxon>Chlorophyta</taxon>
        <taxon>Pyramimonadophyceae</taxon>
        <taxon>Pyramimonadales</taxon>
        <taxon>Pyramimonadaceae</taxon>
        <taxon>Cymbomonas</taxon>
    </lineage>
</organism>
<keyword evidence="6 17" id="KW-0540">Nuclease</keyword>
<evidence type="ECO:0000259" key="19">
    <source>
        <dbReference type="SMART" id="SM01347"/>
    </source>
</evidence>
<name>A0AAE0L4K7_9CHLO</name>
<keyword evidence="11 17" id="KW-0269">Exonuclease</keyword>
<keyword evidence="14 17" id="KW-0539">Nucleus</keyword>
<evidence type="ECO:0000256" key="17">
    <source>
        <dbReference type="RuleBase" id="RU003447"/>
    </source>
</evidence>
<keyword evidence="10 17" id="KW-0378">Hydrolase</keyword>
<evidence type="ECO:0000256" key="7">
    <source>
        <dbReference type="ARBA" id="ARBA00022723"/>
    </source>
</evidence>
<dbReference type="Gene3D" id="3.30.110.110">
    <property type="entry name" value="Mre11, capping domain"/>
    <property type="match status" value="1"/>
</dbReference>
<evidence type="ECO:0000256" key="8">
    <source>
        <dbReference type="ARBA" id="ARBA00022759"/>
    </source>
</evidence>
<feature type="region of interest" description="Disordered" evidence="18">
    <location>
        <begin position="521"/>
        <end position="713"/>
    </location>
</feature>
<feature type="domain" description="Mre11 DNA-binding" evidence="19">
    <location>
        <begin position="306"/>
        <end position="465"/>
    </location>
</feature>
<keyword evidence="8 17" id="KW-0255">Endonuclease</keyword>
<comment type="subcellular location">
    <subcellularLocation>
        <location evidence="3">Chromosome</location>
    </subcellularLocation>
    <subcellularLocation>
        <location evidence="2">Nucleus</location>
    </subcellularLocation>
</comment>
<evidence type="ECO:0000313" key="21">
    <source>
        <dbReference type="Proteomes" id="UP001190700"/>
    </source>
</evidence>
<dbReference type="InterPro" id="IPR004843">
    <property type="entry name" value="Calcineurin-like_PHP"/>
</dbReference>
<feature type="compositionally biased region" description="Basic residues" evidence="18">
    <location>
        <begin position="704"/>
        <end position="713"/>
    </location>
</feature>
<feature type="non-terminal residue" evidence="20">
    <location>
        <position position="713"/>
    </location>
</feature>